<organism evidence="8 9">
    <name type="scientific">Chromobacterium violaceum</name>
    <dbReference type="NCBI Taxonomy" id="536"/>
    <lineage>
        <taxon>Bacteria</taxon>
        <taxon>Pseudomonadati</taxon>
        <taxon>Pseudomonadota</taxon>
        <taxon>Betaproteobacteria</taxon>
        <taxon>Neisseriales</taxon>
        <taxon>Chromobacteriaceae</taxon>
        <taxon>Chromobacterium</taxon>
    </lineage>
</organism>
<dbReference type="AlphaFoldDB" id="A0A202BBR1"/>
<dbReference type="Pfam" id="PF07195">
    <property type="entry name" value="FliD_C"/>
    <property type="match status" value="1"/>
</dbReference>
<dbReference type="PANTHER" id="PTHR30288">
    <property type="entry name" value="FLAGELLAR CAP/ASSEMBLY PROTEIN FLID"/>
    <property type="match status" value="1"/>
</dbReference>
<dbReference type="GO" id="GO:0009424">
    <property type="term" value="C:bacterial-type flagellum hook"/>
    <property type="evidence" value="ECO:0007669"/>
    <property type="project" value="UniProtKB-UniRule"/>
</dbReference>
<comment type="subcellular location">
    <subcellularLocation>
        <location evidence="5">Secreted</location>
    </subcellularLocation>
    <subcellularLocation>
        <location evidence="5">Bacterial flagellum</location>
    </subcellularLocation>
</comment>
<feature type="domain" description="Flagellar hook-associated protein 2 C-terminal" evidence="7">
    <location>
        <begin position="271"/>
        <end position="453"/>
    </location>
</feature>
<evidence type="ECO:0000256" key="4">
    <source>
        <dbReference type="ARBA" id="ARBA00023143"/>
    </source>
</evidence>
<evidence type="ECO:0000256" key="1">
    <source>
        <dbReference type="ARBA" id="ARBA00009764"/>
    </source>
</evidence>
<name>A0A202BBR1_CHRVL</name>
<comment type="caution">
    <text evidence="8">The sequence shown here is derived from an EMBL/GenBank/DDBJ whole genome shotgun (WGS) entry which is preliminary data.</text>
</comment>
<dbReference type="GO" id="GO:0005576">
    <property type="term" value="C:extracellular region"/>
    <property type="evidence" value="ECO:0007669"/>
    <property type="project" value="UniProtKB-SubCell"/>
</dbReference>
<dbReference type="InterPro" id="IPR010809">
    <property type="entry name" value="FliD_C"/>
</dbReference>
<evidence type="ECO:0000313" key="9">
    <source>
        <dbReference type="Proteomes" id="UP000196342"/>
    </source>
</evidence>
<reference evidence="8 9" key="1">
    <citation type="submission" date="2017-05" db="EMBL/GenBank/DDBJ databases">
        <title>Chromobacterium violaceum GHPS1 isolated from Hydrocarbon polluted soil in French Guiana display an awesome secondary metabolite arsenal and a battery of drug and heavy-metal-resistance and detoxification of xenobiotics proteins.</title>
        <authorList>
            <person name="Belbahri L."/>
        </authorList>
    </citation>
    <scope>NUCLEOTIDE SEQUENCE [LARGE SCALE GENOMIC DNA]</scope>
    <source>
        <strain evidence="8 9">GHPS1</strain>
    </source>
</reference>
<evidence type="ECO:0000256" key="3">
    <source>
        <dbReference type="ARBA" id="ARBA00023054"/>
    </source>
</evidence>
<dbReference type="EMBL" id="NHOO01000005">
    <property type="protein sequence ID" value="OVE48987.1"/>
    <property type="molecule type" value="Genomic_DNA"/>
</dbReference>
<keyword evidence="9" id="KW-1185">Reference proteome</keyword>
<dbReference type="PANTHER" id="PTHR30288:SF0">
    <property type="entry name" value="FLAGELLAR HOOK-ASSOCIATED PROTEIN 2"/>
    <property type="match status" value="1"/>
</dbReference>
<dbReference type="InterPro" id="IPR003481">
    <property type="entry name" value="FliD_N"/>
</dbReference>
<comment type="function">
    <text evidence="5">Required for morphogenesis and for the elongation of the flagellar filament by facilitating polymerization of the flagellin monomers at the tip of growing filament. Forms a capping structure, which prevents flagellin subunits (transported through the central channel of the flagellum) from leaking out without polymerization at the distal end.</text>
</comment>
<dbReference type="Pfam" id="PF02465">
    <property type="entry name" value="FliD_N"/>
    <property type="match status" value="1"/>
</dbReference>
<dbReference type="GO" id="GO:0007155">
    <property type="term" value="P:cell adhesion"/>
    <property type="evidence" value="ECO:0007669"/>
    <property type="project" value="InterPro"/>
</dbReference>
<dbReference type="InterPro" id="IPR040026">
    <property type="entry name" value="FliD"/>
</dbReference>
<dbReference type="GO" id="GO:0071973">
    <property type="term" value="P:bacterial-type flagellum-dependent cell motility"/>
    <property type="evidence" value="ECO:0007669"/>
    <property type="project" value="TreeGrafter"/>
</dbReference>
<dbReference type="Proteomes" id="UP000196342">
    <property type="component" value="Unassembled WGS sequence"/>
</dbReference>
<feature type="domain" description="Flagellar hook-associated protein 2 N-terminal" evidence="6">
    <location>
        <begin position="65"/>
        <end position="135"/>
    </location>
</feature>
<proteinExistence type="inferred from homology"/>
<keyword evidence="3" id="KW-0175">Coiled coil</keyword>
<evidence type="ECO:0000256" key="2">
    <source>
        <dbReference type="ARBA" id="ARBA00011255"/>
    </source>
</evidence>
<evidence type="ECO:0000256" key="5">
    <source>
        <dbReference type="RuleBase" id="RU362066"/>
    </source>
</evidence>
<accession>A0A202BBR1</accession>
<gene>
    <name evidence="8" type="ORF">CBW21_07190</name>
</gene>
<evidence type="ECO:0000259" key="7">
    <source>
        <dbReference type="Pfam" id="PF07195"/>
    </source>
</evidence>
<sequence>MRAMRYTQTRCGLRVLAMNALSGYNPSVSSFDSLLPNLSSLLSSGLLLGSSSAASQASASSSKTDPIQIELSTLGQLMSILGTFQSSLQQIYAPSIRFGGGTASSSNPAVASVSTSSGAQNASYLLNVSQLAQAQSATTSFSLSDSGSTVVGSGSLTISTGSYAYTSSTSATSFTASGSPVTISISNGTLSSIASSINGAGAGVVANVVQNASGGYQLQISQASTGASNNFKITVSDNDGNNTDQSGLSRLAFDQTQAVGSGQNLTQTQAALNASYTVNGASGSSASNAGIQLGSGVSANLLATGSSNITVNVDFGQLNTSAQSLASAFNTALGAINSLLGNQVLPSQDPIARQLPQMLNQQAQKSYSNGSSLLTTLSQVGLNYQSPAQYGLGGTLNLNVASLQAAYNSDSSGTANLLYTVAQSLNALANSYTTQGNGTLVNETRALQAQQRTRQLVTNTRPTPNTFPYNLQNLLSYPSSNSLLSSQQISGLAMYALVYSIGAPYALNSLLVGQGLGLSSSGFSAIA</sequence>
<protein>
    <recommendedName>
        <fullName evidence="5">Flagellar hook-associated protein 2</fullName>
        <shortName evidence="5">HAP2</shortName>
    </recommendedName>
    <alternativeName>
        <fullName evidence="5">Flagellar cap protein</fullName>
    </alternativeName>
</protein>
<evidence type="ECO:0000313" key="8">
    <source>
        <dbReference type="EMBL" id="OVE48987.1"/>
    </source>
</evidence>
<evidence type="ECO:0000259" key="6">
    <source>
        <dbReference type="Pfam" id="PF02465"/>
    </source>
</evidence>
<keyword evidence="4 5" id="KW-0975">Bacterial flagellum</keyword>
<dbReference type="GO" id="GO:0009421">
    <property type="term" value="C:bacterial-type flagellum filament cap"/>
    <property type="evidence" value="ECO:0007669"/>
    <property type="project" value="InterPro"/>
</dbReference>
<comment type="similarity">
    <text evidence="1 5">Belongs to the FliD family.</text>
</comment>
<comment type="subunit">
    <text evidence="2 5">Homopentamer.</text>
</comment>
<keyword evidence="5" id="KW-0964">Secreted</keyword>